<evidence type="ECO:0000313" key="2">
    <source>
        <dbReference type="Proteomes" id="UP000403266"/>
    </source>
</evidence>
<dbReference type="AlphaFoldDB" id="A0A5N7MUN0"/>
<proteinExistence type="predicted"/>
<comment type="caution">
    <text evidence="1">The sequence shown here is derived from an EMBL/GenBank/DDBJ whole genome shotgun (WGS) entry which is preliminary data.</text>
</comment>
<sequence>MPLLSDFTVIQGDGIVTIGSGDTADGWVNNFPTIGRHPGSGQEGNAYIMLMVKGGETLTHGTAIGARVQINGIQVGSLLPSKDENPDSWHTQIVSFGSTVLHDETLNQIRIHPVEYEGGPLAGPEFFTNFFVRNVICHFHQRSDFVVAP</sequence>
<evidence type="ECO:0000313" key="1">
    <source>
        <dbReference type="EMBL" id="MPR30693.1"/>
    </source>
</evidence>
<dbReference type="OrthoDB" id="1521716at2"/>
<name>A0A5N7MUN0_9HYPH</name>
<reference evidence="1 2" key="1">
    <citation type="journal article" date="2019" name="Syst. Appl. Microbiol.">
        <title>Microvirga tunisiensis sp. nov., a root nodule symbiotic bacterium isolated from Lupinus micranthus and L. luteus grown in Northern Tunisia.</title>
        <authorList>
            <person name="Msaddak A."/>
            <person name="Rejili M."/>
            <person name="Duran D."/>
            <person name="Mars M."/>
            <person name="Palacios J.M."/>
            <person name="Ruiz-Argueso T."/>
            <person name="Rey L."/>
            <person name="Imperial J."/>
        </authorList>
    </citation>
    <scope>NUCLEOTIDE SEQUENCE [LARGE SCALE GENOMIC DNA]</scope>
    <source>
        <strain evidence="1 2">Lmie10</strain>
    </source>
</reference>
<keyword evidence="2" id="KW-1185">Reference proteome</keyword>
<dbReference type="Proteomes" id="UP000403266">
    <property type="component" value="Unassembled WGS sequence"/>
</dbReference>
<accession>A0A5N7MUN0</accession>
<organism evidence="1 2">
    <name type="scientific">Microvirga tunisiensis</name>
    <dbReference type="NCBI Taxonomy" id="2108360"/>
    <lineage>
        <taxon>Bacteria</taxon>
        <taxon>Pseudomonadati</taxon>
        <taxon>Pseudomonadota</taxon>
        <taxon>Alphaproteobacteria</taxon>
        <taxon>Hyphomicrobiales</taxon>
        <taxon>Methylobacteriaceae</taxon>
        <taxon>Microvirga</taxon>
    </lineage>
</organism>
<gene>
    <name evidence="1" type="ORF">FS320_38410</name>
</gene>
<dbReference type="RefSeq" id="WP_152717552.1">
    <property type="nucleotide sequence ID" value="NZ_VOSJ01000458.1"/>
</dbReference>
<dbReference type="EMBL" id="VOSK01000425">
    <property type="protein sequence ID" value="MPR30693.1"/>
    <property type="molecule type" value="Genomic_DNA"/>
</dbReference>
<protein>
    <submittedName>
        <fullName evidence="1">Uncharacterized protein</fullName>
    </submittedName>
</protein>